<comment type="caution">
    <text evidence="1">The sequence shown here is derived from an EMBL/GenBank/DDBJ whole genome shotgun (WGS) entry which is preliminary data.</text>
</comment>
<proteinExistence type="predicted"/>
<reference evidence="1 2" key="1">
    <citation type="submission" date="2020-12" db="EMBL/GenBank/DDBJ databases">
        <title>Geomonas sp. Red259, isolated from paddy soil.</title>
        <authorList>
            <person name="Xu Z."/>
            <person name="Zhang Z."/>
            <person name="Masuda Y."/>
            <person name="Itoh H."/>
            <person name="Senoo K."/>
        </authorList>
    </citation>
    <scope>NUCLEOTIDE SEQUENCE [LARGE SCALE GENOMIC DNA]</scope>
    <source>
        <strain evidence="1 2">Red259</strain>
    </source>
</reference>
<gene>
    <name evidence="1" type="ORF">JFN90_00615</name>
</gene>
<evidence type="ECO:0000313" key="1">
    <source>
        <dbReference type="EMBL" id="MBJ6798628.1"/>
    </source>
</evidence>
<sequence length="129" mass="14274">MRKQETITIGGMNLTISEISAGQVYRLLQGETSIMDLPLSEVMNKLKGLVPLVLGVDLDQLLTTDIYSGDLEELFKAFKRTNPVFFTTAKALKLDSIVERILQSTLTNFMEVFVASLPQVDRGSMDTAS</sequence>
<protein>
    <submittedName>
        <fullName evidence="1">Uncharacterized protein</fullName>
    </submittedName>
</protein>
<accession>A0ABS0YL08</accession>
<evidence type="ECO:0000313" key="2">
    <source>
        <dbReference type="Proteomes" id="UP000641025"/>
    </source>
</evidence>
<keyword evidence="2" id="KW-1185">Reference proteome</keyword>
<organism evidence="1 2">
    <name type="scientific">Geomonas propionica</name>
    <dbReference type="NCBI Taxonomy" id="2798582"/>
    <lineage>
        <taxon>Bacteria</taxon>
        <taxon>Pseudomonadati</taxon>
        <taxon>Thermodesulfobacteriota</taxon>
        <taxon>Desulfuromonadia</taxon>
        <taxon>Geobacterales</taxon>
        <taxon>Geobacteraceae</taxon>
        <taxon>Geomonas</taxon>
    </lineage>
</organism>
<dbReference type="RefSeq" id="WP_199393166.1">
    <property type="nucleotide sequence ID" value="NZ_JAEMHK010000001.1"/>
</dbReference>
<name>A0ABS0YL08_9BACT</name>
<dbReference type="EMBL" id="JAEMHK010000001">
    <property type="protein sequence ID" value="MBJ6798628.1"/>
    <property type="molecule type" value="Genomic_DNA"/>
</dbReference>
<dbReference type="Proteomes" id="UP000641025">
    <property type="component" value="Unassembled WGS sequence"/>
</dbReference>